<feature type="domain" description="YdbS-like PH" evidence="2">
    <location>
        <begin position="280"/>
        <end position="335"/>
    </location>
</feature>
<dbReference type="AlphaFoldDB" id="A0A837NDJ1"/>
<proteinExistence type="predicted"/>
<keyword evidence="4" id="KW-1185">Reference proteome</keyword>
<dbReference type="RefSeq" id="WP_053952421.1">
    <property type="nucleotide sequence ID" value="NZ_FNCB01000001.1"/>
</dbReference>
<dbReference type="Pfam" id="PF03703">
    <property type="entry name" value="bPH_2"/>
    <property type="match status" value="3"/>
</dbReference>
<evidence type="ECO:0000259" key="2">
    <source>
        <dbReference type="Pfam" id="PF03703"/>
    </source>
</evidence>
<keyword evidence="1" id="KW-1133">Transmembrane helix</keyword>
<feature type="transmembrane region" description="Helical" evidence="1">
    <location>
        <begin position="408"/>
        <end position="427"/>
    </location>
</feature>
<dbReference type="InterPro" id="IPR005182">
    <property type="entry name" value="YdbS-like_PH"/>
</dbReference>
<keyword evidence="1" id="KW-0812">Transmembrane</keyword>
<dbReference type="InterPro" id="IPR014529">
    <property type="entry name" value="UCP026631"/>
</dbReference>
<gene>
    <name evidence="3" type="ORF">AFK76_00855</name>
</gene>
<evidence type="ECO:0000313" key="3">
    <source>
        <dbReference type="EMBL" id="KPD24944.1"/>
    </source>
</evidence>
<dbReference type="PIRSF" id="PIRSF026631">
    <property type="entry name" value="UCP026631"/>
    <property type="match status" value="1"/>
</dbReference>
<feature type="transmembrane region" description="Helical" evidence="1">
    <location>
        <begin position="383"/>
        <end position="402"/>
    </location>
</feature>
<name>A0A837NDJ1_9GAMM</name>
<feature type="transmembrane region" description="Helical" evidence="1">
    <location>
        <begin position="197"/>
        <end position="218"/>
    </location>
</feature>
<evidence type="ECO:0000256" key="1">
    <source>
        <dbReference type="SAM" id="Phobius"/>
    </source>
</evidence>
<sequence>MNNKQTSSIDTATEEYRDKWLKLSPVAIIYFAIQFIKNTASNFVYLIPAFVIGYQKLADNIVSIIVGVAGVLAFIAISALVKFYFYQYRITGQRAQIHSGVFQKKHIDLPFERIQNIRFEQPIYYRLTDHVCMLLDTAGSSKAEAKIIALPKPVAEALKQEILLFKDHKTNTEDHPDPEQKQEERETVLNTRSVRDLVIHGLASNRIWIVLGALAPFFNSISEQVIEGIESFGVDLEALMSSTQYAMWQYILVIASATFIIVAFLALISVIGSVITFYDFRLTRSGDRYIRRNGLFTRHEVAMRLRRLQMIVYQQNWLDRLLQRVNLKFEQLNSSVERHNASTASGKIMVPSVTLSEAGELAGNAWPEHQMGSIKFHPISKRLMVRNALVSFWLLVGSALVISYFGHYQLSAALVALFLASLPLISLRWKRWGYASDDQFIYIRKGLIGVNYRCFPIHKVQQTSFYQSWFMRRFKLCSVGFVLACGGQSVPFIKETTGDALIDETLHQVESLKKSWM</sequence>
<comment type="caution">
    <text evidence="3">The sequence shown here is derived from an EMBL/GenBank/DDBJ whole genome shotgun (WGS) entry which is preliminary data.</text>
</comment>
<feature type="domain" description="YdbS-like PH" evidence="2">
    <location>
        <begin position="84"/>
        <end position="162"/>
    </location>
</feature>
<dbReference type="PANTHER" id="PTHR34473:SF2">
    <property type="entry name" value="UPF0699 TRANSMEMBRANE PROTEIN YDBT"/>
    <property type="match status" value="1"/>
</dbReference>
<dbReference type="PANTHER" id="PTHR34473">
    <property type="entry name" value="UPF0699 TRANSMEMBRANE PROTEIN YDBS"/>
    <property type="match status" value="1"/>
</dbReference>
<keyword evidence="1" id="KW-0472">Membrane</keyword>
<feature type="transmembrane region" description="Helical" evidence="1">
    <location>
        <begin position="250"/>
        <end position="278"/>
    </location>
</feature>
<evidence type="ECO:0000313" key="4">
    <source>
        <dbReference type="Proteomes" id="UP000053030"/>
    </source>
</evidence>
<feature type="transmembrane region" description="Helical" evidence="1">
    <location>
        <begin position="61"/>
        <end position="85"/>
    </location>
</feature>
<organism evidence="3 4">
    <name type="scientific">Idiomarina zobellii</name>
    <dbReference type="NCBI Taxonomy" id="86103"/>
    <lineage>
        <taxon>Bacteria</taxon>
        <taxon>Pseudomonadati</taxon>
        <taxon>Pseudomonadota</taxon>
        <taxon>Gammaproteobacteria</taxon>
        <taxon>Alteromonadales</taxon>
        <taxon>Idiomarinaceae</taxon>
        <taxon>Idiomarina</taxon>
    </lineage>
</organism>
<feature type="transmembrane region" description="Helical" evidence="1">
    <location>
        <begin position="27"/>
        <end position="55"/>
    </location>
</feature>
<protein>
    <recommendedName>
        <fullName evidence="2">YdbS-like PH domain-containing protein</fullName>
    </recommendedName>
</protein>
<dbReference type="OrthoDB" id="155986at2"/>
<dbReference type="EMBL" id="LHSG01000001">
    <property type="protein sequence ID" value="KPD24944.1"/>
    <property type="molecule type" value="Genomic_DNA"/>
</dbReference>
<reference evidence="3 4" key="1">
    <citation type="submission" date="2015-08" db="EMBL/GenBank/DDBJ databases">
        <title>Genome sequencing and assembly of the deep-sea bacterium Idiomarina zobellii.</title>
        <authorList>
            <person name="Mithoefer S.D."/>
            <person name="Rheaume B.A."/>
            <person name="MacLea K.S."/>
        </authorList>
    </citation>
    <scope>NUCLEOTIDE SEQUENCE [LARGE SCALE GENOMIC DNA]</scope>
    <source>
        <strain evidence="3 4">KMM 231</strain>
    </source>
</reference>
<feature type="domain" description="YdbS-like PH" evidence="2">
    <location>
        <begin position="429"/>
        <end position="501"/>
    </location>
</feature>
<dbReference type="Proteomes" id="UP000053030">
    <property type="component" value="Unassembled WGS sequence"/>
</dbReference>
<accession>A0A837NDJ1</accession>